<evidence type="ECO:0000313" key="4">
    <source>
        <dbReference type="Proteomes" id="UP000236173"/>
    </source>
</evidence>
<feature type="domain" description="Transcription factor zinc-finger" evidence="2">
    <location>
        <begin position="7"/>
        <end position="43"/>
    </location>
</feature>
<dbReference type="EMBL" id="BEHT01000006">
    <property type="protein sequence ID" value="GBC98129.1"/>
    <property type="molecule type" value="Genomic_DNA"/>
</dbReference>
<keyword evidence="1" id="KW-1133">Transmembrane helix</keyword>
<dbReference type="InterPro" id="IPR027392">
    <property type="entry name" value="TF_Znf"/>
</dbReference>
<gene>
    <name evidence="3" type="ORF">HRbin17_00626</name>
</gene>
<keyword evidence="1" id="KW-0812">Transmembrane</keyword>
<dbReference type="Pfam" id="PF13453">
    <property type="entry name" value="Zn_ribbon_TFIIB"/>
    <property type="match status" value="2"/>
</dbReference>
<evidence type="ECO:0000256" key="1">
    <source>
        <dbReference type="SAM" id="Phobius"/>
    </source>
</evidence>
<feature type="domain" description="Transcription factor zinc-finger" evidence="2">
    <location>
        <begin position="72"/>
        <end position="112"/>
    </location>
</feature>
<organism evidence="3 4">
    <name type="scientific">Candidatus Fervidibacter japonicus</name>
    <dbReference type="NCBI Taxonomy" id="2035412"/>
    <lineage>
        <taxon>Bacteria</taxon>
        <taxon>Candidatus Fervidibacterota</taxon>
        <taxon>Candidatus Fervidibacter</taxon>
    </lineage>
</organism>
<reference evidence="4" key="1">
    <citation type="submission" date="2017-09" db="EMBL/GenBank/DDBJ databases">
        <title>Metaegenomics of thermophilic ammonia-oxidizing enrichment culture.</title>
        <authorList>
            <person name="Kato S."/>
            <person name="Suzuki K."/>
        </authorList>
    </citation>
    <scope>NUCLEOTIDE SEQUENCE [LARGE SCALE GENOMIC DNA]</scope>
</reference>
<feature type="transmembrane region" description="Helical" evidence="1">
    <location>
        <begin position="180"/>
        <end position="199"/>
    </location>
</feature>
<accession>A0A2H5XAB9</accession>
<feature type="transmembrane region" description="Helical" evidence="1">
    <location>
        <begin position="205"/>
        <end position="223"/>
    </location>
</feature>
<proteinExistence type="predicted"/>
<keyword evidence="1" id="KW-0472">Membrane</keyword>
<sequence>MRAQPLCPKCQLPLRRYTVGTVTADGCLQCGGVALAPTTLYTLAQAPHLAFALEDAFADQTPIPLLASEMPCPLCGALMERAFLAVAPSMEIERCPQCGLIWLDDGELAKLGQTLQRSVPSAPTDEQAGETPATAPPTWVYCAHCGRENFSDATECWACGEPLVPEQPPLPGFAQRMAEWVAMALGGTGAILFGTFVARPQGDRWAALGLMLMLCGLGGLALLRRVWRRPRGSGVFPGYSE</sequence>
<dbReference type="Proteomes" id="UP000236173">
    <property type="component" value="Unassembled WGS sequence"/>
</dbReference>
<evidence type="ECO:0000259" key="2">
    <source>
        <dbReference type="Pfam" id="PF13453"/>
    </source>
</evidence>
<protein>
    <recommendedName>
        <fullName evidence="2">Transcription factor zinc-finger domain-containing protein</fullName>
    </recommendedName>
</protein>
<evidence type="ECO:0000313" key="3">
    <source>
        <dbReference type="EMBL" id="GBC98129.1"/>
    </source>
</evidence>
<name>A0A2H5XAB9_9BACT</name>
<dbReference type="AlphaFoldDB" id="A0A2H5XAB9"/>
<comment type="caution">
    <text evidence="3">The sequence shown here is derived from an EMBL/GenBank/DDBJ whole genome shotgun (WGS) entry which is preliminary data.</text>
</comment>